<proteinExistence type="predicted"/>
<comment type="caution">
    <text evidence="2">The sequence shown here is derived from an EMBL/GenBank/DDBJ whole genome shotgun (WGS) entry which is preliminary data.</text>
</comment>
<evidence type="ECO:0000256" key="1">
    <source>
        <dbReference type="SAM" id="Phobius"/>
    </source>
</evidence>
<dbReference type="AlphaFoldDB" id="A0A9X0L6F0"/>
<sequence>MYTGGHDQGRYNRKDSLYRAAKLMLIPTIAWLCAASLLLFDYLRFQLSSAATLMLVAICGTVGAWLPFHSIKSRKWRHYEHSFDSYTTWQRRGGDIVVLSIFAATPFLYFAL</sequence>
<accession>A0A9X0L6F0</accession>
<protein>
    <submittedName>
        <fullName evidence="2">Uncharacterized protein</fullName>
    </submittedName>
</protein>
<keyword evidence="1" id="KW-0472">Membrane</keyword>
<feature type="transmembrane region" description="Helical" evidence="1">
    <location>
        <begin position="20"/>
        <end position="40"/>
    </location>
</feature>
<dbReference type="EMBL" id="LNAL01000003">
    <property type="protein sequence ID" value="KUG09712.1"/>
    <property type="molecule type" value="Genomic_DNA"/>
</dbReference>
<gene>
    <name evidence="2" type="ORF">ASU33_18680</name>
</gene>
<feature type="transmembrane region" description="Helical" evidence="1">
    <location>
        <begin position="46"/>
        <end position="68"/>
    </location>
</feature>
<keyword evidence="1" id="KW-1133">Transmembrane helix</keyword>
<reference evidence="2 3" key="1">
    <citation type="submission" date="2015-11" db="EMBL/GenBank/DDBJ databases">
        <title>Solirubrum puertoriconensis gen. nov. an environmental bacteria isolated in Puerto Rico.</title>
        <authorList>
            <person name="Cuebas-Irizarry M.F."/>
            <person name="Montalvo-Rodriguez R."/>
        </authorList>
    </citation>
    <scope>NUCLEOTIDE SEQUENCE [LARGE SCALE GENOMIC DNA]</scope>
    <source>
        <strain evidence="2 3">MC1A</strain>
    </source>
</reference>
<evidence type="ECO:0000313" key="3">
    <source>
        <dbReference type="Proteomes" id="UP000054223"/>
    </source>
</evidence>
<name>A0A9X0L6F0_SOLP1</name>
<keyword evidence="1" id="KW-0812">Transmembrane</keyword>
<feature type="transmembrane region" description="Helical" evidence="1">
    <location>
        <begin position="93"/>
        <end position="111"/>
    </location>
</feature>
<organism evidence="2 3">
    <name type="scientific">Solirubrum puertoriconensis</name>
    <dbReference type="NCBI Taxonomy" id="1751427"/>
    <lineage>
        <taxon>Bacteria</taxon>
        <taxon>Pseudomonadati</taxon>
        <taxon>Bacteroidota</taxon>
        <taxon>Cytophagia</taxon>
        <taxon>Cytophagales</taxon>
    </lineage>
</organism>
<dbReference type="Proteomes" id="UP000054223">
    <property type="component" value="Unassembled WGS sequence"/>
</dbReference>
<keyword evidence="3" id="KW-1185">Reference proteome</keyword>
<evidence type="ECO:0000313" key="2">
    <source>
        <dbReference type="EMBL" id="KUG09712.1"/>
    </source>
</evidence>